<proteinExistence type="predicted"/>
<accession>A0A6A6PQE6</accession>
<organism evidence="1 2">
    <name type="scientific">Neohortaea acidophila</name>
    <dbReference type="NCBI Taxonomy" id="245834"/>
    <lineage>
        <taxon>Eukaryota</taxon>
        <taxon>Fungi</taxon>
        <taxon>Dikarya</taxon>
        <taxon>Ascomycota</taxon>
        <taxon>Pezizomycotina</taxon>
        <taxon>Dothideomycetes</taxon>
        <taxon>Dothideomycetidae</taxon>
        <taxon>Mycosphaerellales</taxon>
        <taxon>Teratosphaeriaceae</taxon>
        <taxon>Neohortaea</taxon>
    </lineage>
</organism>
<keyword evidence="2" id="KW-1185">Reference proteome</keyword>
<dbReference type="RefSeq" id="XP_033588802.1">
    <property type="nucleotide sequence ID" value="XM_033737204.1"/>
</dbReference>
<dbReference type="AlphaFoldDB" id="A0A6A6PQE6"/>
<evidence type="ECO:0000313" key="1">
    <source>
        <dbReference type="EMBL" id="KAF2482232.1"/>
    </source>
</evidence>
<protein>
    <submittedName>
        <fullName evidence="1">Uncharacterized protein</fullName>
    </submittedName>
</protein>
<reference evidence="1" key="1">
    <citation type="journal article" date="2020" name="Stud. Mycol.">
        <title>101 Dothideomycetes genomes: a test case for predicting lifestyles and emergence of pathogens.</title>
        <authorList>
            <person name="Haridas S."/>
            <person name="Albert R."/>
            <person name="Binder M."/>
            <person name="Bloem J."/>
            <person name="Labutti K."/>
            <person name="Salamov A."/>
            <person name="Andreopoulos B."/>
            <person name="Baker S."/>
            <person name="Barry K."/>
            <person name="Bills G."/>
            <person name="Bluhm B."/>
            <person name="Cannon C."/>
            <person name="Castanera R."/>
            <person name="Culley D."/>
            <person name="Daum C."/>
            <person name="Ezra D."/>
            <person name="Gonzalez J."/>
            <person name="Henrissat B."/>
            <person name="Kuo A."/>
            <person name="Liang C."/>
            <person name="Lipzen A."/>
            <person name="Lutzoni F."/>
            <person name="Magnuson J."/>
            <person name="Mondo S."/>
            <person name="Nolan M."/>
            <person name="Ohm R."/>
            <person name="Pangilinan J."/>
            <person name="Park H.-J."/>
            <person name="Ramirez L."/>
            <person name="Alfaro M."/>
            <person name="Sun H."/>
            <person name="Tritt A."/>
            <person name="Yoshinaga Y."/>
            <person name="Zwiers L.-H."/>
            <person name="Turgeon B."/>
            <person name="Goodwin S."/>
            <person name="Spatafora J."/>
            <person name="Crous P."/>
            <person name="Grigoriev I."/>
        </authorList>
    </citation>
    <scope>NUCLEOTIDE SEQUENCE</scope>
    <source>
        <strain evidence="1">CBS 113389</strain>
    </source>
</reference>
<evidence type="ECO:0000313" key="2">
    <source>
        <dbReference type="Proteomes" id="UP000799767"/>
    </source>
</evidence>
<dbReference type="GeneID" id="54478206"/>
<dbReference type="Proteomes" id="UP000799767">
    <property type="component" value="Unassembled WGS sequence"/>
</dbReference>
<gene>
    <name evidence="1" type="ORF">BDY17DRAFT_324528</name>
</gene>
<sequence>MEVERIKQELDTEELCLRYDMLNENDSIANLASADAGLVMAHMKCFAVNSVEERYEELLRRRWDAWYPAVAPPTLEATAAERAWLISSRKQFALVFAKQQYDASHKSRDGMDTVTDAWLDQLREEARRHHVIARYQHVYGQSAALCIEGLARKDASVPTANCALGADFDEENVAEVVDILTADWRPRLAWIPGV</sequence>
<name>A0A6A6PQE6_9PEZI</name>
<dbReference type="EMBL" id="MU001636">
    <property type="protein sequence ID" value="KAF2482232.1"/>
    <property type="molecule type" value="Genomic_DNA"/>
</dbReference>